<dbReference type="SUPFAM" id="SSF49899">
    <property type="entry name" value="Concanavalin A-like lectins/glucanases"/>
    <property type="match status" value="2"/>
</dbReference>
<evidence type="ECO:0000313" key="1">
    <source>
        <dbReference type="EMBL" id="KAJ7382482.1"/>
    </source>
</evidence>
<dbReference type="Pfam" id="PF13385">
    <property type="entry name" value="Laminin_G_3"/>
    <property type="match status" value="1"/>
</dbReference>
<dbReference type="OrthoDB" id="10050293at2759"/>
<dbReference type="PANTHER" id="PTHR47635:SF2">
    <property type="entry name" value="LAMG-LIKE JELLYROLL FOLD DOMAIN-CONTAINING PROTEIN"/>
    <property type="match status" value="1"/>
</dbReference>
<dbReference type="PANTHER" id="PTHR47635">
    <property type="entry name" value="CUB DOMAIN-CONTAINING PROTEIN"/>
    <property type="match status" value="1"/>
</dbReference>
<organism evidence="1 2">
    <name type="scientific">Desmophyllum pertusum</name>
    <dbReference type="NCBI Taxonomy" id="174260"/>
    <lineage>
        <taxon>Eukaryota</taxon>
        <taxon>Metazoa</taxon>
        <taxon>Cnidaria</taxon>
        <taxon>Anthozoa</taxon>
        <taxon>Hexacorallia</taxon>
        <taxon>Scleractinia</taxon>
        <taxon>Caryophylliina</taxon>
        <taxon>Caryophylliidae</taxon>
        <taxon>Desmophyllum</taxon>
    </lineage>
</organism>
<dbReference type="Gene3D" id="2.60.120.200">
    <property type="match status" value="1"/>
</dbReference>
<sequence length="221" mass="24577">MENSLELNQWHYVGASYDDFIGNASLWINGTRVKQKNFGDGLTLASDVFDVKRMVSGINFKGRISAMQVYNYSLTSEDINALKYATFGPDCIAHAGPIAIYPLNSQYTTQEIDNLQPTGNAKGVSLADGLCDQPDGSYQFHGSNDSYITFPNNGSLYLQHSITMLCWVYFSNPTSGPFFVYYNKTDIAQFFEWVLVSAPANILTDSTFMGELPPCRFIATL</sequence>
<comment type="caution">
    <text evidence="1">The sequence shown here is derived from an EMBL/GenBank/DDBJ whole genome shotgun (WGS) entry which is preliminary data.</text>
</comment>
<dbReference type="EMBL" id="MU825922">
    <property type="protein sequence ID" value="KAJ7382482.1"/>
    <property type="molecule type" value="Genomic_DNA"/>
</dbReference>
<dbReference type="Proteomes" id="UP001163046">
    <property type="component" value="Unassembled WGS sequence"/>
</dbReference>
<name>A0A9X0D0B3_9CNID</name>
<evidence type="ECO:0008006" key="3">
    <source>
        <dbReference type="Google" id="ProtNLM"/>
    </source>
</evidence>
<dbReference type="InterPro" id="IPR013320">
    <property type="entry name" value="ConA-like_dom_sf"/>
</dbReference>
<protein>
    <recommendedName>
        <fullName evidence="3">LamG domain-containing protein</fullName>
    </recommendedName>
</protein>
<dbReference type="AlphaFoldDB" id="A0A9X0D0B3"/>
<gene>
    <name evidence="1" type="ORF">OS493_034643</name>
</gene>
<accession>A0A9X0D0B3</accession>
<keyword evidence="2" id="KW-1185">Reference proteome</keyword>
<reference evidence="1" key="1">
    <citation type="submission" date="2023-01" db="EMBL/GenBank/DDBJ databases">
        <title>Genome assembly of the deep-sea coral Lophelia pertusa.</title>
        <authorList>
            <person name="Herrera S."/>
            <person name="Cordes E."/>
        </authorList>
    </citation>
    <scope>NUCLEOTIDE SEQUENCE</scope>
    <source>
        <strain evidence="1">USNM1676648</strain>
        <tissue evidence="1">Polyp</tissue>
    </source>
</reference>
<evidence type="ECO:0000313" key="2">
    <source>
        <dbReference type="Proteomes" id="UP001163046"/>
    </source>
</evidence>
<proteinExistence type="predicted"/>